<dbReference type="AlphaFoldDB" id="A0AA36AKT8"/>
<evidence type="ECO:0000313" key="2">
    <source>
        <dbReference type="Proteomes" id="UP001162480"/>
    </source>
</evidence>
<dbReference type="EMBL" id="OX597814">
    <property type="protein sequence ID" value="CAI9716507.1"/>
    <property type="molecule type" value="Genomic_DNA"/>
</dbReference>
<dbReference type="Proteomes" id="UP001162480">
    <property type="component" value="Chromosome 1"/>
</dbReference>
<accession>A0AA36AKT8</accession>
<name>A0AA36AKT8_OCTVU</name>
<protein>
    <submittedName>
        <fullName evidence="1">Uncharacterized protein</fullName>
    </submittedName>
</protein>
<gene>
    <name evidence="1" type="ORF">OCTVUL_1B015918</name>
</gene>
<proteinExistence type="predicted"/>
<keyword evidence="2" id="KW-1185">Reference proteome</keyword>
<reference evidence="1" key="1">
    <citation type="submission" date="2023-08" db="EMBL/GenBank/DDBJ databases">
        <authorList>
            <person name="Alioto T."/>
            <person name="Alioto T."/>
            <person name="Gomez Garrido J."/>
        </authorList>
    </citation>
    <scope>NUCLEOTIDE SEQUENCE</scope>
</reference>
<sequence>MASLTLPSNAFPHLGDLGVVILIQPDETKPGVEGSSQLAILIFQKDPKPFVDASQKCIGQGAAVDETLGLQKEEISEICNKLTLI</sequence>
<organism evidence="1 2">
    <name type="scientific">Octopus vulgaris</name>
    <name type="common">Common octopus</name>
    <dbReference type="NCBI Taxonomy" id="6645"/>
    <lineage>
        <taxon>Eukaryota</taxon>
        <taxon>Metazoa</taxon>
        <taxon>Spiralia</taxon>
        <taxon>Lophotrochozoa</taxon>
        <taxon>Mollusca</taxon>
        <taxon>Cephalopoda</taxon>
        <taxon>Coleoidea</taxon>
        <taxon>Octopodiformes</taxon>
        <taxon>Octopoda</taxon>
        <taxon>Incirrata</taxon>
        <taxon>Octopodidae</taxon>
        <taxon>Octopus</taxon>
    </lineage>
</organism>
<evidence type="ECO:0000313" key="1">
    <source>
        <dbReference type="EMBL" id="CAI9716507.1"/>
    </source>
</evidence>